<accession>A0A2K9N9J8</accession>
<evidence type="ECO:0000313" key="2">
    <source>
        <dbReference type="Proteomes" id="UP000234752"/>
    </source>
</evidence>
<name>A0A2K9N9J8_9PROT</name>
<dbReference type="Pfam" id="PF13432">
    <property type="entry name" value="TPR_16"/>
    <property type="match status" value="1"/>
</dbReference>
<dbReference type="Proteomes" id="UP000234752">
    <property type="component" value="Chromosome eg_1"/>
</dbReference>
<reference evidence="1 2" key="1">
    <citation type="submission" date="2017-12" db="EMBL/GenBank/DDBJ databases">
        <title>Genomes of bacteria within cyanobacterial aggregates.</title>
        <authorList>
            <person name="Cai H."/>
        </authorList>
    </citation>
    <scope>NUCLEOTIDE SEQUENCE [LARGE SCALE GENOMIC DNA]</scope>
    <source>
        <strain evidence="1 2">TH16</strain>
    </source>
</reference>
<dbReference type="InterPro" id="IPR011990">
    <property type="entry name" value="TPR-like_helical_dom_sf"/>
</dbReference>
<evidence type="ECO:0000313" key="1">
    <source>
        <dbReference type="EMBL" id="AUN29820.1"/>
    </source>
</evidence>
<dbReference type="Gene3D" id="1.25.40.10">
    <property type="entry name" value="Tetratricopeptide repeat domain"/>
    <property type="match status" value="4"/>
</dbReference>
<protein>
    <submittedName>
        <fullName evidence="1">Uncharacterized protein</fullName>
    </submittedName>
</protein>
<dbReference type="SUPFAM" id="SSF81901">
    <property type="entry name" value="HCP-like"/>
    <property type="match status" value="1"/>
</dbReference>
<sequence length="580" mass="63066">MRVLGLRSPVAAMNLVMLALALTGAASAQQSPPSPSAKVQKTGSSPIAQYLTGRIAQNAGAWDVASANLGAALKQDPDNPALLRRTFLLSLGEGRQQEALTLARRQAVQEQGGSFVAHALLVADDLRAGRTADAAARIAKLPADGMAPYIGPLLSSWIAVAEGDYDRAIKILDPLNAHEGFKSIRIQQLALIEDLRGNRDAAFQYYSDAAKQGMPLRLVLLIGNFQERSGATDAARRLYRQYLDANPDNMVVEDSLARMDKGSVPAPLVGNAAAGLGEALFQLASALHQEGAAEMALLYDRVALHLTPEQPLARLLVGDILSNRDRDETALAEFRAVTGGAGILWMARMRQVDVLRQLDRDDEAAALLQKMAAERPARTDALLRLGDMHRLAKRQDQALAAYDQALARVKEDRPRDWMLHYARAMTLDAKGDWAGTEAALKKALTLQPDQPSLLNYLGYSYIDRGVNLDQGTAMIEKAVAQRPHDGFFTDSLGWAMFKLGKVEKAVELLEKALELEPGDPSINDHLGDAYWAVGRRDEARFQWSRAAIQAEKDDGLRRAAEAKLKNGMVTTVKAEGTTTR</sequence>
<organism evidence="1 2">
    <name type="scientific">Niveispirillum cyanobacteriorum</name>
    <dbReference type="NCBI Taxonomy" id="1612173"/>
    <lineage>
        <taxon>Bacteria</taxon>
        <taxon>Pseudomonadati</taxon>
        <taxon>Pseudomonadota</taxon>
        <taxon>Alphaproteobacteria</taxon>
        <taxon>Rhodospirillales</taxon>
        <taxon>Azospirillaceae</taxon>
        <taxon>Niveispirillum</taxon>
    </lineage>
</organism>
<dbReference type="InterPro" id="IPR019734">
    <property type="entry name" value="TPR_rpt"/>
</dbReference>
<gene>
    <name evidence="1" type="ORF">C0V82_05955</name>
</gene>
<dbReference type="KEGG" id="ncb:C0V82_05955"/>
<dbReference type="SUPFAM" id="SSF48452">
    <property type="entry name" value="TPR-like"/>
    <property type="match status" value="2"/>
</dbReference>
<dbReference type="PANTHER" id="PTHR12558:SF13">
    <property type="entry name" value="CELL DIVISION CYCLE PROTEIN 27 HOMOLOG"/>
    <property type="match status" value="1"/>
</dbReference>
<dbReference type="EMBL" id="CP025611">
    <property type="protein sequence ID" value="AUN29820.1"/>
    <property type="molecule type" value="Genomic_DNA"/>
</dbReference>
<dbReference type="Pfam" id="PF13414">
    <property type="entry name" value="TPR_11"/>
    <property type="match status" value="1"/>
</dbReference>
<dbReference type="PROSITE" id="PS50005">
    <property type="entry name" value="TPR"/>
    <property type="match status" value="1"/>
</dbReference>
<keyword evidence="2" id="KW-1185">Reference proteome</keyword>
<dbReference type="AlphaFoldDB" id="A0A2K9N9J8"/>
<dbReference type="SMART" id="SM00028">
    <property type="entry name" value="TPR"/>
    <property type="match status" value="8"/>
</dbReference>
<dbReference type="OrthoDB" id="9766710at2"/>
<proteinExistence type="predicted"/>
<dbReference type="PANTHER" id="PTHR12558">
    <property type="entry name" value="CELL DIVISION CYCLE 16,23,27"/>
    <property type="match status" value="1"/>
</dbReference>
<dbReference type="RefSeq" id="WP_102111540.1">
    <property type="nucleotide sequence ID" value="NZ_BMGN01000003.1"/>
</dbReference>